<name>A0A1V8NRI3_CITBR</name>
<dbReference type="Proteomes" id="UP000192573">
    <property type="component" value="Unassembled WGS sequence"/>
</dbReference>
<protein>
    <submittedName>
        <fullName evidence="1">Uncharacterized protein</fullName>
    </submittedName>
</protein>
<comment type="caution">
    <text evidence="1">The sequence shown here is derived from an EMBL/GenBank/DDBJ whole genome shotgun (WGS) entry which is preliminary data.</text>
</comment>
<dbReference type="AlphaFoldDB" id="A0A1V8NRI3"/>
<dbReference type="EMBL" id="NAEW01000037">
    <property type="protein sequence ID" value="OQM39032.1"/>
    <property type="molecule type" value="Genomic_DNA"/>
</dbReference>
<dbReference type="RefSeq" id="WP_080861206.1">
    <property type="nucleotide sequence ID" value="NZ_CP077405.1"/>
</dbReference>
<reference evidence="1 2" key="1">
    <citation type="submission" date="2017-03" db="EMBL/GenBank/DDBJ databases">
        <authorList>
            <person name="Afonso C.L."/>
            <person name="Miller P.J."/>
            <person name="Scott M.A."/>
            <person name="Spackman E."/>
            <person name="Goraichik I."/>
            <person name="Dimitrov K.M."/>
            <person name="Suarez D.L."/>
            <person name="Swayne D.E."/>
        </authorList>
    </citation>
    <scope>NUCLEOTIDE SEQUENCE [LARGE SCALE GENOMIC DNA]</scope>
    <source>
        <strain evidence="1 2">ATCC 51113</strain>
    </source>
</reference>
<sequence length="142" mass="16073">MIFLLNVLFRFLHVLMVLLPSQRAVPPWLRQMASDVRLMMHVATDIRLAGEVLKQTSRNGGEAFPGAELFVEETLFYAAHCLGWGLFQGLSSRWPAWIIQELEHRGACLDESVWCEGRSSGFRNAYDLRTAGECVSMVTADR</sequence>
<evidence type="ECO:0000313" key="2">
    <source>
        <dbReference type="Proteomes" id="UP000192573"/>
    </source>
</evidence>
<proteinExistence type="predicted"/>
<organism evidence="1 2">
    <name type="scientific">Citrobacter braakii</name>
    <dbReference type="NCBI Taxonomy" id="57706"/>
    <lineage>
        <taxon>Bacteria</taxon>
        <taxon>Pseudomonadati</taxon>
        <taxon>Pseudomonadota</taxon>
        <taxon>Gammaproteobacteria</taxon>
        <taxon>Enterobacterales</taxon>
        <taxon>Enterobacteriaceae</taxon>
        <taxon>Citrobacter</taxon>
        <taxon>Citrobacter freundii complex</taxon>
    </lineage>
</organism>
<gene>
    <name evidence="1" type="ORF">BZK42_26980</name>
</gene>
<accession>A0A1V8NRI3</accession>
<evidence type="ECO:0000313" key="1">
    <source>
        <dbReference type="EMBL" id="OQM39032.1"/>
    </source>
</evidence>